<comment type="caution">
    <text evidence="1">The sequence shown here is derived from an EMBL/GenBank/DDBJ whole genome shotgun (WGS) entry which is preliminary data.</text>
</comment>
<organism evidence="1 2">
    <name type="scientific">Candidatus Pantoea deserta</name>
    <dbReference type="NCBI Taxonomy" id="1869313"/>
    <lineage>
        <taxon>Bacteria</taxon>
        <taxon>Pseudomonadati</taxon>
        <taxon>Pseudomonadota</taxon>
        <taxon>Gammaproteobacteria</taxon>
        <taxon>Enterobacterales</taxon>
        <taxon>Erwiniaceae</taxon>
        <taxon>Pantoea</taxon>
    </lineage>
</organism>
<protein>
    <submittedName>
        <fullName evidence="1">Uncharacterized protein</fullName>
    </submittedName>
</protein>
<dbReference type="AlphaFoldDB" id="A0A3N4NR06"/>
<keyword evidence="2" id="KW-1185">Reference proteome</keyword>
<dbReference type="Proteomes" id="UP000281332">
    <property type="component" value="Unassembled WGS sequence"/>
</dbReference>
<evidence type="ECO:0000313" key="1">
    <source>
        <dbReference type="EMBL" id="RPD94540.1"/>
    </source>
</evidence>
<reference evidence="1 2" key="1">
    <citation type="submission" date="2018-11" db="EMBL/GenBank/DDBJ databases">
        <title>Whole genome sequencing of Pantoea sp. RIT388.</title>
        <authorList>
            <person name="Gan H.M."/>
            <person name="Hudson A.O."/>
        </authorList>
    </citation>
    <scope>NUCLEOTIDE SEQUENCE [LARGE SCALE GENOMIC DNA]</scope>
    <source>
        <strain evidence="1 2">RIT388</strain>
    </source>
</reference>
<evidence type="ECO:0000313" key="2">
    <source>
        <dbReference type="Proteomes" id="UP000281332"/>
    </source>
</evidence>
<accession>A0A3N4NR06</accession>
<sequence>MRLFFRLCLLDIAGQASVSFQRLSGGIEGTTSPAPYCCFSVQNLRLSPAKSVRQNDRAT</sequence>
<proteinExistence type="predicted"/>
<name>A0A3N4NR06_9GAMM</name>
<dbReference type="EMBL" id="RMVG01000022">
    <property type="protein sequence ID" value="RPD94540.1"/>
    <property type="molecule type" value="Genomic_DNA"/>
</dbReference>
<gene>
    <name evidence="1" type="ORF">BBB56_20605</name>
</gene>